<dbReference type="Proteomes" id="UP000281726">
    <property type="component" value="Unassembled WGS sequence"/>
</dbReference>
<sequence length="144" mass="15778">MLLTQPDVLHLVQQAAGRWADQLIDFGPRNTLLYFKERQTTTLDLAEAAAEVVADLLRGQKVRLRTLFPDQDRHTTACNTARSLRRKLVELEEEQGIQAGWVTRGLVGQVNAVEVQAVDLVVVVAVAVNGLIGQVVAGADQRLA</sequence>
<protein>
    <submittedName>
        <fullName evidence="1">DUF4011 domain-containing protein</fullName>
    </submittedName>
</protein>
<name>A0A3A9ZFS1_9ACTN</name>
<proteinExistence type="predicted"/>
<evidence type="ECO:0000313" key="2">
    <source>
        <dbReference type="Proteomes" id="UP000281726"/>
    </source>
</evidence>
<gene>
    <name evidence="1" type="ORF">D7223_14770</name>
</gene>
<dbReference type="Pfam" id="PF13195">
    <property type="entry name" value="DUF4011"/>
    <property type="match status" value="1"/>
</dbReference>
<organism evidence="1 2">
    <name type="scientific">Micromonospora endolithica</name>
    <dbReference type="NCBI Taxonomy" id="230091"/>
    <lineage>
        <taxon>Bacteria</taxon>
        <taxon>Bacillati</taxon>
        <taxon>Actinomycetota</taxon>
        <taxon>Actinomycetes</taxon>
        <taxon>Micromonosporales</taxon>
        <taxon>Micromonosporaceae</taxon>
        <taxon>Micromonospora</taxon>
    </lineage>
</organism>
<comment type="caution">
    <text evidence="1">The sequence shown here is derived from an EMBL/GenBank/DDBJ whole genome shotgun (WGS) entry which is preliminary data.</text>
</comment>
<dbReference type="OrthoDB" id="9757917at2"/>
<dbReference type="EMBL" id="RBAK01000005">
    <property type="protein sequence ID" value="RKN46197.1"/>
    <property type="molecule type" value="Genomic_DNA"/>
</dbReference>
<dbReference type="AlphaFoldDB" id="A0A3A9ZFS1"/>
<keyword evidence="2" id="KW-1185">Reference proteome</keyword>
<dbReference type="InterPro" id="IPR025103">
    <property type="entry name" value="DUF4011"/>
</dbReference>
<reference evidence="1 2" key="1">
    <citation type="journal article" date="2004" name="Syst. Appl. Microbiol.">
        <title>Cryptoendolithic actinomycetes from antarctic sandstone rock samples: Micromonospora endolithica sp. nov. and two isolates related to Micromonospora coerulea Jensen 1932.</title>
        <authorList>
            <person name="Hirsch P."/>
            <person name="Mevs U."/>
            <person name="Kroppenstedt R.M."/>
            <person name="Schumann P."/>
            <person name="Stackebrandt E."/>
        </authorList>
    </citation>
    <scope>NUCLEOTIDE SEQUENCE [LARGE SCALE GENOMIC DNA]</scope>
    <source>
        <strain evidence="1 2">JCM 12677</strain>
    </source>
</reference>
<evidence type="ECO:0000313" key="1">
    <source>
        <dbReference type="EMBL" id="RKN46197.1"/>
    </source>
</evidence>
<accession>A0A3A9ZFS1</accession>